<evidence type="ECO:0000259" key="6">
    <source>
        <dbReference type="PROSITE" id="PS51698"/>
    </source>
</evidence>
<dbReference type="SUPFAM" id="SSF57850">
    <property type="entry name" value="RING/U-box"/>
    <property type="match status" value="1"/>
</dbReference>
<evidence type="ECO:0000256" key="3">
    <source>
        <dbReference type="ARBA" id="ARBA00012483"/>
    </source>
</evidence>
<dbReference type="Gene3D" id="3.30.40.10">
    <property type="entry name" value="Zinc/RING finger domain, C3HC4 (zinc finger)"/>
    <property type="match status" value="1"/>
</dbReference>
<dbReference type="InterPro" id="IPR016024">
    <property type="entry name" value="ARM-type_fold"/>
</dbReference>
<dbReference type="Pfam" id="PF04564">
    <property type="entry name" value="U-box"/>
    <property type="match status" value="1"/>
</dbReference>
<dbReference type="Gramene" id="EFJ34795">
    <property type="protein sequence ID" value="EFJ34795"/>
    <property type="gene ID" value="SELMODRAFT_82283"/>
</dbReference>
<evidence type="ECO:0000313" key="7">
    <source>
        <dbReference type="EMBL" id="EFJ34795.1"/>
    </source>
</evidence>
<dbReference type="Gene3D" id="1.25.10.10">
    <property type="entry name" value="Leucine-rich Repeat Variant"/>
    <property type="match status" value="4"/>
</dbReference>
<evidence type="ECO:0000256" key="1">
    <source>
        <dbReference type="ARBA" id="ARBA00000900"/>
    </source>
</evidence>
<dbReference type="EMBL" id="GL377569">
    <property type="protein sequence ID" value="EFJ34795.1"/>
    <property type="molecule type" value="Genomic_DNA"/>
</dbReference>
<dbReference type="eggNOG" id="KOG0167">
    <property type="taxonomic scope" value="Eukaryota"/>
</dbReference>
<dbReference type="STRING" id="88036.D8QZF9"/>
<evidence type="ECO:0000256" key="4">
    <source>
        <dbReference type="ARBA" id="ARBA00022679"/>
    </source>
</evidence>
<keyword evidence="7" id="KW-0436">Ligase</keyword>
<comment type="catalytic activity">
    <reaction evidence="1">
        <text>S-ubiquitinyl-[E2 ubiquitin-conjugating enzyme]-L-cysteine + [acceptor protein]-L-lysine = [E2 ubiquitin-conjugating enzyme]-L-cysteine + N(6)-ubiquitinyl-[acceptor protein]-L-lysine.</text>
        <dbReference type="EC" id="2.3.2.27"/>
    </reaction>
</comment>
<dbReference type="UniPathway" id="UPA00143"/>
<dbReference type="GeneID" id="9654546"/>
<dbReference type="PROSITE" id="PS51698">
    <property type="entry name" value="U_BOX"/>
    <property type="match status" value="1"/>
</dbReference>
<dbReference type="GO" id="GO:0016874">
    <property type="term" value="F:ligase activity"/>
    <property type="evidence" value="ECO:0007669"/>
    <property type="project" value="UniProtKB-KW"/>
</dbReference>
<dbReference type="FunCoup" id="D8QZF9">
    <property type="interactions" value="1086"/>
</dbReference>
<evidence type="ECO:0000256" key="5">
    <source>
        <dbReference type="SAM" id="MobiDB-lite"/>
    </source>
</evidence>
<dbReference type="GO" id="GO:0016567">
    <property type="term" value="P:protein ubiquitination"/>
    <property type="evidence" value="ECO:0007669"/>
    <property type="project" value="UniProtKB-UniPathway"/>
</dbReference>
<sequence length="814" mass="89144">MFDNVVKRHHGRSSGNYHESRQRRRYEDPYEAFLCPLTGRVMSDPVTIVETGKTYERKAIEAFFANCQDNKKPAICPQTSKKLQSLDLKASIAIRNAIEEWHARNESTRIENAVPMLDAGSPEADMIEAMEDIQELCRRNRHIKAKVRNEGLIPILVDRLKNGEEVRCKALQTLRVLAEDDDDIKEAIGQTTAVWSAVKCLSRELSREREEAVSLLLELSKSYTLCEKIGASSGAILILVGMTSSKSENVLSAQRADDTLNNLEMCDANVRQMAENGRLKPLITRLLEGPDELRIQMASYIADIALNSEGKERLAESGSNVLIEMLESNKAGYREVSLKALRALSTLDSNGCLLIKAGILPPLLRDLFMSGISQVPKLKEVAATVLANVVNSCTDWEDVAVDNEGNTLTSEQYVHNLLLLISNTGPAIGAKLLQVLLGLASSPRGVSDVVSHIKSAGALVTLIQFLEAQQKELLVTSVRLLSCLSPYMGQDLADGLRITTRQLGTLVKLLGQSGVNVEMAAAAGLLANLPVTDYNLTRALMEEGVVSILLSRINDLKRGVVRIGAGKYVGPFQSGLVTILARFTYDLDDPDMLNIATDNNLCTLFTSLLQTVSLDEVQRWSAIALENMSMKSKHLSEVPEPPAQAGGWFSCFKKPSRQPAAGLCPVHSGRCSAKSTFCLVEAGAVDPLVACLEHRDTDIVEATLQALSTLIQEPCDVERGVQVLSNAGAIPPVMAILQEHRTEGLRERSVWILERVLRSAEAAQTIAGSGDVHSSLVDAFRHGNYRSRQLAEKSLKHLNRIPNFSGVFQPVGRR</sequence>
<dbReference type="Proteomes" id="UP000001514">
    <property type="component" value="Unassembled WGS sequence"/>
</dbReference>
<dbReference type="EC" id="2.3.2.27" evidence="3"/>
<dbReference type="KEGG" id="smo:SELMODRAFT_82283"/>
<name>D8QZF9_SELML</name>
<dbReference type="Pfam" id="PF00514">
    <property type="entry name" value="Arm"/>
    <property type="match status" value="1"/>
</dbReference>
<feature type="domain" description="U-box" evidence="6">
    <location>
        <begin position="28"/>
        <end position="108"/>
    </location>
</feature>
<dbReference type="InterPro" id="IPR000225">
    <property type="entry name" value="Armadillo"/>
</dbReference>
<dbReference type="SMART" id="SM00185">
    <property type="entry name" value="ARM"/>
    <property type="match status" value="4"/>
</dbReference>
<dbReference type="AlphaFoldDB" id="D8QZF9"/>
<dbReference type="HOGENOM" id="CLU_004912_0_0_1"/>
<dbReference type="InterPro" id="IPR013083">
    <property type="entry name" value="Znf_RING/FYVE/PHD"/>
</dbReference>
<organism evidence="8">
    <name type="scientific">Selaginella moellendorffii</name>
    <name type="common">Spikemoss</name>
    <dbReference type="NCBI Taxonomy" id="88036"/>
    <lineage>
        <taxon>Eukaryota</taxon>
        <taxon>Viridiplantae</taxon>
        <taxon>Streptophyta</taxon>
        <taxon>Embryophyta</taxon>
        <taxon>Tracheophyta</taxon>
        <taxon>Lycopodiopsida</taxon>
        <taxon>Selaginellales</taxon>
        <taxon>Selaginellaceae</taxon>
        <taxon>Selaginella</taxon>
    </lineage>
</organism>
<dbReference type="SMART" id="SM00504">
    <property type="entry name" value="Ubox"/>
    <property type="match status" value="1"/>
</dbReference>
<comment type="pathway">
    <text evidence="2">Protein modification; protein ubiquitination.</text>
</comment>
<keyword evidence="4" id="KW-0808">Transferase</keyword>
<dbReference type="PANTHER" id="PTHR45958:SF6">
    <property type="entry name" value="U-BOX DOMAIN-CONTAINING PROTEIN 43"/>
    <property type="match status" value="1"/>
</dbReference>
<dbReference type="GO" id="GO:0061630">
    <property type="term" value="F:ubiquitin protein ligase activity"/>
    <property type="evidence" value="ECO:0007669"/>
    <property type="project" value="UniProtKB-EC"/>
</dbReference>
<feature type="region of interest" description="Disordered" evidence="5">
    <location>
        <begin position="1"/>
        <end position="23"/>
    </location>
</feature>
<reference evidence="7 8" key="1">
    <citation type="journal article" date="2011" name="Science">
        <title>The Selaginella genome identifies genetic changes associated with the evolution of vascular plants.</title>
        <authorList>
            <person name="Banks J.A."/>
            <person name="Nishiyama T."/>
            <person name="Hasebe M."/>
            <person name="Bowman J.L."/>
            <person name="Gribskov M."/>
            <person name="dePamphilis C."/>
            <person name="Albert V.A."/>
            <person name="Aono N."/>
            <person name="Aoyama T."/>
            <person name="Ambrose B.A."/>
            <person name="Ashton N.W."/>
            <person name="Axtell M.J."/>
            <person name="Barker E."/>
            <person name="Barker M.S."/>
            <person name="Bennetzen J.L."/>
            <person name="Bonawitz N.D."/>
            <person name="Chapple C."/>
            <person name="Cheng C."/>
            <person name="Correa L.G."/>
            <person name="Dacre M."/>
            <person name="DeBarry J."/>
            <person name="Dreyer I."/>
            <person name="Elias M."/>
            <person name="Engstrom E.M."/>
            <person name="Estelle M."/>
            <person name="Feng L."/>
            <person name="Finet C."/>
            <person name="Floyd S.K."/>
            <person name="Frommer W.B."/>
            <person name="Fujita T."/>
            <person name="Gramzow L."/>
            <person name="Gutensohn M."/>
            <person name="Harholt J."/>
            <person name="Hattori M."/>
            <person name="Heyl A."/>
            <person name="Hirai T."/>
            <person name="Hiwatashi Y."/>
            <person name="Ishikawa M."/>
            <person name="Iwata M."/>
            <person name="Karol K.G."/>
            <person name="Koehler B."/>
            <person name="Kolukisaoglu U."/>
            <person name="Kubo M."/>
            <person name="Kurata T."/>
            <person name="Lalonde S."/>
            <person name="Li K."/>
            <person name="Li Y."/>
            <person name="Litt A."/>
            <person name="Lyons E."/>
            <person name="Manning G."/>
            <person name="Maruyama T."/>
            <person name="Michael T.P."/>
            <person name="Mikami K."/>
            <person name="Miyazaki S."/>
            <person name="Morinaga S."/>
            <person name="Murata T."/>
            <person name="Mueller-Roeber B."/>
            <person name="Nelson D.R."/>
            <person name="Obara M."/>
            <person name="Oguri Y."/>
            <person name="Olmstead R.G."/>
            <person name="Onodera N."/>
            <person name="Petersen B.L."/>
            <person name="Pils B."/>
            <person name="Prigge M."/>
            <person name="Rensing S.A."/>
            <person name="Riano-Pachon D.M."/>
            <person name="Roberts A.W."/>
            <person name="Sato Y."/>
            <person name="Scheller H.V."/>
            <person name="Schulz B."/>
            <person name="Schulz C."/>
            <person name="Shakirov E.V."/>
            <person name="Shibagaki N."/>
            <person name="Shinohara N."/>
            <person name="Shippen D.E."/>
            <person name="Soerensen I."/>
            <person name="Sotooka R."/>
            <person name="Sugimoto N."/>
            <person name="Sugita M."/>
            <person name="Sumikawa N."/>
            <person name="Tanurdzic M."/>
            <person name="Theissen G."/>
            <person name="Ulvskov P."/>
            <person name="Wakazuki S."/>
            <person name="Weng J.K."/>
            <person name="Willats W.W."/>
            <person name="Wipf D."/>
            <person name="Wolf P.G."/>
            <person name="Yang L."/>
            <person name="Zimmer A.D."/>
            <person name="Zhu Q."/>
            <person name="Mitros T."/>
            <person name="Hellsten U."/>
            <person name="Loque D."/>
            <person name="Otillar R."/>
            <person name="Salamov A."/>
            <person name="Schmutz J."/>
            <person name="Shapiro H."/>
            <person name="Lindquist E."/>
            <person name="Lucas S."/>
            <person name="Rokhsar D."/>
            <person name="Grigoriev I.V."/>
        </authorList>
    </citation>
    <scope>NUCLEOTIDE SEQUENCE [LARGE SCALE GENOMIC DNA]</scope>
</reference>
<dbReference type="OMA" id="TGFACAC"/>
<evidence type="ECO:0000256" key="2">
    <source>
        <dbReference type="ARBA" id="ARBA00004906"/>
    </source>
</evidence>
<dbReference type="SUPFAM" id="SSF48371">
    <property type="entry name" value="ARM repeat"/>
    <property type="match status" value="2"/>
</dbReference>
<evidence type="ECO:0000313" key="8">
    <source>
        <dbReference type="Proteomes" id="UP000001514"/>
    </source>
</evidence>
<dbReference type="OrthoDB" id="10064100at2759"/>
<dbReference type="PANTHER" id="PTHR45958">
    <property type="entry name" value="RING-TYPE E3 UBIQUITIN TRANSFERASE"/>
    <property type="match status" value="1"/>
</dbReference>
<dbReference type="InterPro" id="IPR052608">
    <property type="entry name" value="U-box_domain_protein"/>
</dbReference>
<dbReference type="InterPro" id="IPR003613">
    <property type="entry name" value="Ubox_domain"/>
</dbReference>
<dbReference type="InParanoid" id="D8QZF9"/>
<proteinExistence type="predicted"/>
<protein>
    <recommendedName>
        <fullName evidence="3">RING-type E3 ubiquitin transferase</fullName>
        <ecNumber evidence="3">2.3.2.27</ecNumber>
    </recommendedName>
</protein>
<gene>
    <name evidence="7" type="primary">PUB43-2</name>
    <name evidence="7" type="ORF">SELMODRAFT_82283</name>
</gene>
<dbReference type="InterPro" id="IPR011989">
    <property type="entry name" value="ARM-like"/>
</dbReference>
<keyword evidence="8" id="KW-1185">Reference proteome</keyword>
<accession>D8QZF9</accession>